<accession>A0ABN2DHB7</accession>
<evidence type="ECO:0000313" key="2">
    <source>
        <dbReference type="Proteomes" id="UP001501470"/>
    </source>
</evidence>
<sequence>MRAAAEGVGRPEHVRGTFWEMRQLQMAIYNPAAAIRGRVSWYLHGRLLIDEMRGWADDVWRLRRWGTTVPGRDLAALLNEALGRDLPQRFAVTGRVAFAPAVMRAGDRTAAVHPHGSEFRLEFGWKGAGQARGVTPDAVSAAGAAALWIRGSGLEELAARYPFVEFSAIALARERGDPVEHQWRTMLESVEGDPEGFHDLITAASENAVLRGCFPYLGHRFALAEDAFTHDVLVTAFLIRPGWYASNRLAEGWGFEWDANAAVAYMVDNVRAQR</sequence>
<name>A0ABN2DHB7_9ACTN</name>
<reference evidence="1 2" key="1">
    <citation type="journal article" date="2019" name="Int. J. Syst. Evol. Microbiol.">
        <title>The Global Catalogue of Microorganisms (GCM) 10K type strain sequencing project: providing services to taxonomists for standard genome sequencing and annotation.</title>
        <authorList>
            <consortium name="The Broad Institute Genomics Platform"/>
            <consortium name="The Broad Institute Genome Sequencing Center for Infectious Disease"/>
            <person name="Wu L."/>
            <person name="Ma J."/>
        </authorList>
    </citation>
    <scope>NUCLEOTIDE SEQUENCE [LARGE SCALE GENOMIC DNA]</scope>
    <source>
        <strain evidence="1 2">JCM 15933</strain>
    </source>
</reference>
<dbReference type="Proteomes" id="UP001501470">
    <property type="component" value="Unassembled WGS sequence"/>
</dbReference>
<keyword evidence="2" id="KW-1185">Reference proteome</keyword>
<protein>
    <submittedName>
        <fullName evidence="1">Uncharacterized protein</fullName>
    </submittedName>
</protein>
<organism evidence="1 2">
    <name type="scientific">Dactylosporangium maewongense</name>
    <dbReference type="NCBI Taxonomy" id="634393"/>
    <lineage>
        <taxon>Bacteria</taxon>
        <taxon>Bacillati</taxon>
        <taxon>Actinomycetota</taxon>
        <taxon>Actinomycetes</taxon>
        <taxon>Micromonosporales</taxon>
        <taxon>Micromonosporaceae</taxon>
        <taxon>Dactylosporangium</taxon>
    </lineage>
</organism>
<gene>
    <name evidence="1" type="ORF">GCM10009827_119150</name>
</gene>
<proteinExistence type="predicted"/>
<evidence type="ECO:0000313" key="1">
    <source>
        <dbReference type="EMBL" id="GAA1577503.1"/>
    </source>
</evidence>
<comment type="caution">
    <text evidence="1">The sequence shown here is derived from an EMBL/GenBank/DDBJ whole genome shotgun (WGS) entry which is preliminary data.</text>
</comment>
<dbReference type="EMBL" id="BAAAQD010000066">
    <property type="protein sequence ID" value="GAA1577503.1"/>
    <property type="molecule type" value="Genomic_DNA"/>
</dbReference>